<accession>A0A918VZ32</accession>
<evidence type="ECO:0000313" key="3">
    <source>
        <dbReference type="Proteomes" id="UP000646579"/>
    </source>
</evidence>
<evidence type="ECO:0000313" key="2">
    <source>
        <dbReference type="EMBL" id="GHA38648.1"/>
    </source>
</evidence>
<dbReference type="RefSeq" id="WP_189427395.1">
    <property type="nucleotide sequence ID" value="NZ_BMZE01000006.1"/>
</dbReference>
<dbReference type="AlphaFoldDB" id="A0A918VZ32"/>
<organism evidence="2 3">
    <name type="scientific">Devosia pacifica</name>
    <dbReference type="NCBI Taxonomy" id="1335967"/>
    <lineage>
        <taxon>Bacteria</taxon>
        <taxon>Pseudomonadati</taxon>
        <taxon>Pseudomonadota</taxon>
        <taxon>Alphaproteobacteria</taxon>
        <taxon>Hyphomicrobiales</taxon>
        <taxon>Devosiaceae</taxon>
        <taxon>Devosia</taxon>
    </lineage>
</organism>
<gene>
    <name evidence="2" type="ORF">GCM10007989_37990</name>
</gene>
<dbReference type="EMBL" id="BMZE01000006">
    <property type="protein sequence ID" value="GHA38648.1"/>
    <property type="molecule type" value="Genomic_DNA"/>
</dbReference>
<reference evidence="2" key="2">
    <citation type="submission" date="2020-09" db="EMBL/GenBank/DDBJ databases">
        <authorList>
            <person name="Sun Q."/>
            <person name="Kim S."/>
        </authorList>
    </citation>
    <scope>NUCLEOTIDE SEQUENCE</scope>
    <source>
        <strain evidence="2">KCTC 32437</strain>
    </source>
</reference>
<keyword evidence="1" id="KW-1133">Transmembrane helix</keyword>
<proteinExistence type="predicted"/>
<comment type="caution">
    <text evidence="2">The sequence shown here is derived from an EMBL/GenBank/DDBJ whole genome shotgun (WGS) entry which is preliminary data.</text>
</comment>
<reference evidence="2" key="1">
    <citation type="journal article" date="2014" name="Int. J. Syst. Evol. Microbiol.">
        <title>Complete genome sequence of Corynebacterium casei LMG S-19264T (=DSM 44701T), isolated from a smear-ripened cheese.</title>
        <authorList>
            <consortium name="US DOE Joint Genome Institute (JGI-PGF)"/>
            <person name="Walter F."/>
            <person name="Albersmeier A."/>
            <person name="Kalinowski J."/>
            <person name="Ruckert C."/>
        </authorList>
    </citation>
    <scope>NUCLEOTIDE SEQUENCE</scope>
    <source>
        <strain evidence="2">KCTC 32437</strain>
    </source>
</reference>
<protein>
    <submittedName>
        <fullName evidence="2">Uncharacterized protein</fullName>
    </submittedName>
</protein>
<keyword evidence="3" id="KW-1185">Reference proteome</keyword>
<keyword evidence="1" id="KW-0812">Transmembrane</keyword>
<dbReference type="Proteomes" id="UP000646579">
    <property type="component" value="Unassembled WGS sequence"/>
</dbReference>
<keyword evidence="1" id="KW-0472">Membrane</keyword>
<evidence type="ECO:0000256" key="1">
    <source>
        <dbReference type="SAM" id="Phobius"/>
    </source>
</evidence>
<sequence>MLNKIKTDLSELLFLSRDALHIHIGLGIYVAAMLLFRRGPASIVPWLVVLVAQLANELLDGIHHGVLDVDVTGALRDIGNTMLWPTVVLLVARRFGVKIQSLEPERPRSVARSS</sequence>
<feature type="transmembrane region" description="Helical" evidence="1">
    <location>
        <begin position="20"/>
        <end position="36"/>
    </location>
</feature>
<name>A0A918VZ32_9HYPH</name>